<keyword evidence="1 2" id="KW-0732">Signal</keyword>
<sequence length="757" mass="77931">MNRPFTMALAAAMLVATSTGVAGIAAAPAEAASTISLDLLSINDFHGRLEAGGVVAGAAVLAGAVDHYTAANPNTVLVSAGDNIGASTFTSYIQQDKPTLDALNSMKLSASALGNHEFDRGRSDVDGRVIPTADFPYLAANLYDTATGKPAYDQYSISVVDGVRIGFVGAVTEQLPSLVGSSALAGLQVKPIVPEVNRVADQLSDGDPTNGEADVIVLLVHEGAATPALADSTDDSAFGTIVTGVDTNIDAIVSGHTHQVYNHALPVSGWPAGRIRPVLQAGEYGENIGHLAVKVDETTHEVQSMTSEIVPLTNPDTSPRFPADPAVSAIVSDAVAVAAVKGNEKVGSITADFNKAKQTGGVEDNRGGESTLGNFVADVQLDATKDAGSQIAFMNPGGLRTDLTYASWGPGDADGSVSYRELANVQPFANTLVTLTLTGAQIRQILEQQWQPSGASRPFLKLGVSRGFTYTYDPTKPSGARITDMTLAGHVISATDSFTVTANKFLADGGDNFTTFASGTHRADSGKIDLDSMVDYFHAHPVVSPDYSQRAIGVHLSAPDANGYSPSDAITVTLSSLLFSGGEAPATRVELDYDGVAVGSAAIDPTVVDTTDEVGRAAITATIPGDGEAGMHYLTVRVPESNTSAVVPLQISALPALPVSALNDGNQTVFASVAASPSPVQAGSLVHLALAGHDGRTVSVVGYQPQLKVTTAAVRGGGVDVRVPAGYSPGEHPFAVYAGDGSLIGWAEVTVTNPRTF</sequence>
<dbReference type="GO" id="GO:0030288">
    <property type="term" value="C:outer membrane-bounded periplasmic space"/>
    <property type="evidence" value="ECO:0007669"/>
    <property type="project" value="TreeGrafter"/>
</dbReference>
<protein>
    <recommendedName>
        <fullName evidence="7">Bifunctional metallophosphatase/5'-nucleotidase</fullName>
    </recommendedName>
</protein>
<evidence type="ECO:0000256" key="2">
    <source>
        <dbReference type="RuleBase" id="RU362119"/>
    </source>
</evidence>
<dbReference type="Pfam" id="PF02872">
    <property type="entry name" value="5_nucleotid_C"/>
    <property type="match status" value="1"/>
</dbReference>
<dbReference type="Proteomes" id="UP000598775">
    <property type="component" value="Unassembled WGS sequence"/>
</dbReference>
<organism evidence="5 6">
    <name type="scientific">Subtercola lobariae</name>
    <dbReference type="NCBI Taxonomy" id="1588641"/>
    <lineage>
        <taxon>Bacteria</taxon>
        <taxon>Bacillati</taxon>
        <taxon>Actinomycetota</taxon>
        <taxon>Actinomycetes</taxon>
        <taxon>Micrococcales</taxon>
        <taxon>Microbacteriaceae</taxon>
        <taxon>Subtercola</taxon>
    </lineage>
</organism>
<dbReference type="SUPFAM" id="SSF56300">
    <property type="entry name" value="Metallo-dependent phosphatases"/>
    <property type="match status" value="1"/>
</dbReference>
<evidence type="ECO:0000259" key="4">
    <source>
        <dbReference type="Pfam" id="PF02872"/>
    </source>
</evidence>
<dbReference type="InterPro" id="IPR008334">
    <property type="entry name" value="5'-Nucleotdase_C"/>
</dbReference>
<dbReference type="Gene3D" id="3.90.780.10">
    <property type="entry name" value="5'-Nucleotidase, C-terminal domain"/>
    <property type="match status" value="1"/>
</dbReference>
<dbReference type="InterPro" id="IPR004843">
    <property type="entry name" value="Calcineurin-like_PHP"/>
</dbReference>
<dbReference type="Gene3D" id="3.60.21.10">
    <property type="match status" value="1"/>
</dbReference>
<evidence type="ECO:0000259" key="3">
    <source>
        <dbReference type="Pfam" id="PF00149"/>
    </source>
</evidence>
<evidence type="ECO:0008006" key="7">
    <source>
        <dbReference type="Google" id="ProtNLM"/>
    </source>
</evidence>
<gene>
    <name evidence="5" type="ORF">GCM10011399_30670</name>
</gene>
<keyword evidence="2" id="KW-0547">Nucleotide-binding</keyword>
<dbReference type="InterPro" id="IPR036907">
    <property type="entry name" value="5'-Nucleotdase_C_sf"/>
</dbReference>
<feature type="chain" id="PRO_5039755777" description="Bifunctional metallophosphatase/5'-nucleotidase" evidence="2">
    <location>
        <begin position="23"/>
        <end position="757"/>
    </location>
</feature>
<dbReference type="PANTHER" id="PTHR11575:SF24">
    <property type="entry name" value="5'-NUCLEOTIDASE"/>
    <property type="match status" value="1"/>
</dbReference>
<keyword evidence="6" id="KW-1185">Reference proteome</keyword>
<name>A0A917F1G9_9MICO</name>
<dbReference type="PANTHER" id="PTHR11575">
    <property type="entry name" value="5'-NUCLEOTIDASE-RELATED"/>
    <property type="match status" value="1"/>
</dbReference>
<dbReference type="InterPro" id="IPR029052">
    <property type="entry name" value="Metallo-depent_PP-like"/>
</dbReference>
<dbReference type="GO" id="GO:0008253">
    <property type="term" value="F:5'-nucleotidase activity"/>
    <property type="evidence" value="ECO:0007669"/>
    <property type="project" value="TreeGrafter"/>
</dbReference>
<comment type="similarity">
    <text evidence="2">Belongs to the 5'-nucleotidase family.</text>
</comment>
<reference evidence="5 6" key="1">
    <citation type="journal article" date="2014" name="Int. J. Syst. Evol. Microbiol.">
        <title>Complete genome sequence of Corynebacterium casei LMG S-19264T (=DSM 44701T), isolated from a smear-ripened cheese.</title>
        <authorList>
            <consortium name="US DOE Joint Genome Institute (JGI-PGF)"/>
            <person name="Walter F."/>
            <person name="Albersmeier A."/>
            <person name="Kalinowski J."/>
            <person name="Ruckert C."/>
        </authorList>
    </citation>
    <scope>NUCLEOTIDE SEQUENCE [LARGE SCALE GENOMIC DNA]</scope>
    <source>
        <strain evidence="5 6">CGMCC 1.12976</strain>
    </source>
</reference>
<dbReference type="EMBL" id="BMGP01000006">
    <property type="protein sequence ID" value="GGF35529.1"/>
    <property type="molecule type" value="Genomic_DNA"/>
</dbReference>
<feature type="domain" description="Calcineurin-like phosphoesterase" evidence="3">
    <location>
        <begin position="42"/>
        <end position="259"/>
    </location>
</feature>
<dbReference type="RefSeq" id="WP_188679801.1">
    <property type="nucleotide sequence ID" value="NZ_BMGP01000006.1"/>
</dbReference>
<accession>A0A917F1G9</accession>
<dbReference type="Pfam" id="PF00149">
    <property type="entry name" value="Metallophos"/>
    <property type="match status" value="1"/>
</dbReference>
<dbReference type="GO" id="GO:0000166">
    <property type="term" value="F:nucleotide binding"/>
    <property type="evidence" value="ECO:0007669"/>
    <property type="project" value="UniProtKB-KW"/>
</dbReference>
<comment type="caution">
    <text evidence="5">The sequence shown here is derived from an EMBL/GenBank/DDBJ whole genome shotgun (WGS) entry which is preliminary data.</text>
</comment>
<evidence type="ECO:0000256" key="1">
    <source>
        <dbReference type="ARBA" id="ARBA00022729"/>
    </source>
</evidence>
<evidence type="ECO:0000313" key="5">
    <source>
        <dbReference type="EMBL" id="GGF35529.1"/>
    </source>
</evidence>
<feature type="domain" description="5'-Nucleotidase C-terminal" evidence="4">
    <location>
        <begin position="358"/>
        <end position="517"/>
    </location>
</feature>
<keyword evidence="2" id="KW-0378">Hydrolase</keyword>
<dbReference type="InterPro" id="IPR006179">
    <property type="entry name" value="5_nucleotidase/apyrase"/>
</dbReference>
<dbReference type="GO" id="GO:0009166">
    <property type="term" value="P:nucleotide catabolic process"/>
    <property type="evidence" value="ECO:0007669"/>
    <property type="project" value="InterPro"/>
</dbReference>
<dbReference type="GO" id="GO:0008768">
    <property type="term" value="F:UDP-sugar diphosphatase activity"/>
    <property type="evidence" value="ECO:0007669"/>
    <property type="project" value="TreeGrafter"/>
</dbReference>
<evidence type="ECO:0000313" key="6">
    <source>
        <dbReference type="Proteomes" id="UP000598775"/>
    </source>
</evidence>
<dbReference type="SUPFAM" id="SSF55816">
    <property type="entry name" value="5'-nucleotidase (syn. UDP-sugar hydrolase), C-terminal domain"/>
    <property type="match status" value="1"/>
</dbReference>
<dbReference type="PRINTS" id="PR01607">
    <property type="entry name" value="APYRASEFAMLY"/>
</dbReference>
<proteinExistence type="inferred from homology"/>
<dbReference type="AlphaFoldDB" id="A0A917F1G9"/>
<feature type="signal peptide" evidence="2">
    <location>
        <begin position="1"/>
        <end position="22"/>
    </location>
</feature>